<reference evidence="4 5" key="1">
    <citation type="submission" date="2024-01" db="EMBL/GenBank/DDBJ databases">
        <title>Genome assemblies of Stephania.</title>
        <authorList>
            <person name="Yang L."/>
        </authorList>
    </citation>
    <scope>NUCLEOTIDE SEQUENCE [LARGE SCALE GENOMIC DNA]</scope>
    <source>
        <strain evidence="4">JXDWG</strain>
        <tissue evidence="4">Leaf</tissue>
    </source>
</reference>
<dbReference type="GO" id="GO:0005525">
    <property type="term" value="F:GTP binding"/>
    <property type="evidence" value="ECO:0007669"/>
    <property type="project" value="InterPro"/>
</dbReference>
<dbReference type="EMBL" id="JBBNAG010000009">
    <property type="protein sequence ID" value="KAK9104568.1"/>
    <property type="molecule type" value="Genomic_DNA"/>
</dbReference>
<dbReference type="Pfam" id="PF00350">
    <property type="entry name" value="Dynamin_N"/>
    <property type="match status" value="1"/>
</dbReference>
<dbReference type="GO" id="GO:0005874">
    <property type="term" value="C:microtubule"/>
    <property type="evidence" value="ECO:0007669"/>
    <property type="project" value="TreeGrafter"/>
</dbReference>
<dbReference type="GO" id="GO:0008017">
    <property type="term" value="F:microtubule binding"/>
    <property type="evidence" value="ECO:0007669"/>
    <property type="project" value="TreeGrafter"/>
</dbReference>
<dbReference type="AlphaFoldDB" id="A0AAP0F8G1"/>
<name>A0AAP0F8G1_9MAGN</name>
<feature type="domain" description="Dynamin-type G" evidence="3">
    <location>
        <begin position="1"/>
        <end position="245"/>
    </location>
</feature>
<dbReference type="InterPro" id="IPR045063">
    <property type="entry name" value="Dynamin_N"/>
</dbReference>
<evidence type="ECO:0000313" key="4">
    <source>
        <dbReference type="EMBL" id="KAK9104568.1"/>
    </source>
</evidence>
<dbReference type="SMART" id="SM00053">
    <property type="entry name" value="DYNc"/>
    <property type="match status" value="1"/>
</dbReference>
<dbReference type="PANTHER" id="PTHR11566:SF173">
    <property type="entry name" value="DYNAMIN-RELATED PROTEIN 4C"/>
    <property type="match status" value="1"/>
</dbReference>
<dbReference type="Proteomes" id="UP001419268">
    <property type="component" value="Unassembled WGS sequence"/>
</dbReference>
<keyword evidence="1" id="KW-0547">Nucleotide-binding</keyword>
<evidence type="ECO:0000256" key="2">
    <source>
        <dbReference type="ARBA" id="ARBA00023134"/>
    </source>
</evidence>
<dbReference type="InterPro" id="IPR027417">
    <property type="entry name" value="P-loop_NTPase"/>
</dbReference>
<dbReference type="InterPro" id="IPR030381">
    <property type="entry name" value="G_DYNAMIN_dom"/>
</dbReference>
<dbReference type="GO" id="GO:0016020">
    <property type="term" value="C:membrane"/>
    <property type="evidence" value="ECO:0007669"/>
    <property type="project" value="TreeGrafter"/>
</dbReference>
<dbReference type="Pfam" id="PF01031">
    <property type="entry name" value="Dynamin_M"/>
    <property type="match status" value="1"/>
</dbReference>
<dbReference type="PROSITE" id="PS51718">
    <property type="entry name" value="G_DYNAMIN_2"/>
    <property type="match status" value="1"/>
</dbReference>
<dbReference type="PRINTS" id="PR00195">
    <property type="entry name" value="DYNAMIN"/>
</dbReference>
<proteinExistence type="predicted"/>
<dbReference type="InterPro" id="IPR001401">
    <property type="entry name" value="Dynamin_GTPase"/>
</dbReference>
<evidence type="ECO:0000256" key="1">
    <source>
        <dbReference type="ARBA" id="ARBA00022741"/>
    </source>
</evidence>
<sequence length="343" mass="37987">MATTPPPFATTTTINKQQRQSNSTYLAFSSSSCHIYSSYLEYEGKTVSTFEEGMSNAINTGTEEIAGKQKCVSDNPITLIVKKKCVPDLTMVDLPGLTRVPVLGQPEDIYEQISKIIMKYFTPKKAIILNALSATIDFSTCKSIMTSRAVDKSVERTLAVVTKSNKVPEDLHEKVATYDVNIGLGYVCVSNRIGKESYEEARPAEASLFETHPLLSLIVKSMVAIPVLAQKLVKIQASIIGKCLPEIIKKVDEKHTQNVSKLNTLPWKLNNIVEVMTIFVKVIGSAKESLAKLLLRGEYDEFLDDKTMHCPARIVELLNEYSLQRHSLSSSVEEESSKNTLSS</sequence>
<comment type="caution">
    <text evidence="4">The sequence shown here is derived from an EMBL/GenBank/DDBJ whole genome shotgun (WGS) entry which is preliminary data.</text>
</comment>
<evidence type="ECO:0000259" key="3">
    <source>
        <dbReference type="PROSITE" id="PS51718"/>
    </source>
</evidence>
<dbReference type="GO" id="GO:0005737">
    <property type="term" value="C:cytoplasm"/>
    <property type="evidence" value="ECO:0007669"/>
    <property type="project" value="TreeGrafter"/>
</dbReference>
<protein>
    <recommendedName>
        <fullName evidence="3">Dynamin-type G domain-containing protein</fullName>
    </recommendedName>
</protein>
<dbReference type="GO" id="GO:0003924">
    <property type="term" value="F:GTPase activity"/>
    <property type="evidence" value="ECO:0007669"/>
    <property type="project" value="InterPro"/>
</dbReference>
<dbReference type="InterPro" id="IPR000375">
    <property type="entry name" value="Dynamin_stalk"/>
</dbReference>
<dbReference type="InterPro" id="IPR022812">
    <property type="entry name" value="Dynamin"/>
</dbReference>
<dbReference type="Gene3D" id="3.40.50.300">
    <property type="entry name" value="P-loop containing nucleotide triphosphate hydrolases"/>
    <property type="match status" value="1"/>
</dbReference>
<organism evidence="4 5">
    <name type="scientific">Stephania cephalantha</name>
    <dbReference type="NCBI Taxonomy" id="152367"/>
    <lineage>
        <taxon>Eukaryota</taxon>
        <taxon>Viridiplantae</taxon>
        <taxon>Streptophyta</taxon>
        <taxon>Embryophyta</taxon>
        <taxon>Tracheophyta</taxon>
        <taxon>Spermatophyta</taxon>
        <taxon>Magnoliopsida</taxon>
        <taxon>Ranunculales</taxon>
        <taxon>Menispermaceae</taxon>
        <taxon>Menispermoideae</taxon>
        <taxon>Cissampelideae</taxon>
        <taxon>Stephania</taxon>
    </lineage>
</organism>
<keyword evidence="5" id="KW-1185">Reference proteome</keyword>
<accession>A0AAP0F8G1</accession>
<dbReference type="SUPFAM" id="SSF52540">
    <property type="entry name" value="P-loop containing nucleoside triphosphate hydrolases"/>
    <property type="match status" value="1"/>
</dbReference>
<evidence type="ECO:0000313" key="5">
    <source>
        <dbReference type="Proteomes" id="UP001419268"/>
    </source>
</evidence>
<keyword evidence="2" id="KW-0342">GTP-binding</keyword>
<dbReference type="PANTHER" id="PTHR11566">
    <property type="entry name" value="DYNAMIN"/>
    <property type="match status" value="1"/>
</dbReference>
<gene>
    <name evidence="4" type="ORF">Scep_021412</name>
</gene>